<sequence length="385" mass="41898">MRRAWFRSPLLVLAFVLAGAGVAEASAVCTRLKAQLANVSSNDGSSAKFRRYADAVTKQGQQIRKVRADLGRYGCTSGSIIVRGGQNAKACAKLTAAHTKMRANIAALERKRDSFARNDSKTTKRRIQAAIQANDCDGQRASIQAAALKGEIDRKRSKSPGLVAILDNSGGDRVTASSQARARIRIEPKASRGGNYRTLCVRSCDGFFFPVSSSASPSDFPRDERTCQMMCPGTKTALYFHAANGQESEEMVSARSRAPYTEMPNAFAYRTANAPMSKACSCNMGAFFKEMARREAILNGTAEQDAPVTTWVRPFNRPDPGEDPESVLDAEMRLTSEDVAAVIAASRAEHPLTDEHREVRMVGPTFLPDQAGHLDLKANTDWAIR</sequence>
<name>A0ABT3Z6N4_9HYPH</name>
<dbReference type="InterPro" id="IPR021293">
    <property type="entry name" value="DUF2865"/>
</dbReference>
<accession>A0ABT3Z6N4</accession>
<evidence type="ECO:0000256" key="1">
    <source>
        <dbReference type="SAM" id="SignalP"/>
    </source>
</evidence>
<gene>
    <name evidence="2" type="ORF">OEG84_06155</name>
</gene>
<dbReference type="Proteomes" id="UP001073227">
    <property type="component" value="Unassembled WGS sequence"/>
</dbReference>
<evidence type="ECO:0000313" key="3">
    <source>
        <dbReference type="Proteomes" id="UP001073227"/>
    </source>
</evidence>
<evidence type="ECO:0000313" key="2">
    <source>
        <dbReference type="EMBL" id="MCY0147303.1"/>
    </source>
</evidence>
<reference evidence="2" key="1">
    <citation type="submission" date="2022-10" db="EMBL/GenBank/DDBJ databases">
        <title>Hoeflea sp. G2-23, isolated from marine algae.</title>
        <authorList>
            <person name="Kristyanto S."/>
            <person name="Kim J.M."/>
            <person name="Jeon C.O."/>
        </authorList>
    </citation>
    <scope>NUCLEOTIDE SEQUENCE</scope>
    <source>
        <strain evidence="2">G2-23</strain>
    </source>
</reference>
<feature type="chain" id="PRO_5045447183" evidence="1">
    <location>
        <begin position="26"/>
        <end position="385"/>
    </location>
</feature>
<proteinExistence type="predicted"/>
<dbReference type="EMBL" id="JAOVZR010000001">
    <property type="protein sequence ID" value="MCY0147303.1"/>
    <property type="molecule type" value="Genomic_DNA"/>
</dbReference>
<dbReference type="Pfam" id="PF11064">
    <property type="entry name" value="DUF2865"/>
    <property type="match status" value="1"/>
</dbReference>
<feature type="signal peptide" evidence="1">
    <location>
        <begin position="1"/>
        <end position="25"/>
    </location>
</feature>
<protein>
    <submittedName>
        <fullName evidence="2">DUF2865 domain-containing protein</fullName>
    </submittedName>
</protein>
<keyword evidence="1" id="KW-0732">Signal</keyword>
<organism evidence="2 3">
    <name type="scientific">Hoeflea algicola</name>
    <dbReference type="NCBI Taxonomy" id="2983763"/>
    <lineage>
        <taxon>Bacteria</taxon>
        <taxon>Pseudomonadati</taxon>
        <taxon>Pseudomonadota</taxon>
        <taxon>Alphaproteobacteria</taxon>
        <taxon>Hyphomicrobiales</taxon>
        <taxon>Rhizobiaceae</taxon>
        <taxon>Hoeflea</taxon>
    </lineage>
</organism>
<keyword evidence="3" id="KW-1185">Reference proteome</keyword>
<dbReference type="RefSeq" id="WP_267652906.1">
    <property type="nucleotide sequence ID" value="NZ_JAOVZR010000001.1"/>
</dbReference>
<comment type="caution">
    <text evidence="2">The sequence shown here is derived from an EMBL/GenBank/DDBJ whole genome shotgun (WGS) entry which is preliminary data.</text>
</comment>